<feature type="transmembrane region" description="Helical" evidence="1">
    <location>
        <begin position="31"/>
        <end position="51"/>
    </location>
</feature>
<proteinExistence type="predicted"/>
<name>A0A8J3CQ07_9PROT</name>
<feature type="transmembrane region" description="Helical" evidence="1">
    <location>
        <begin position="132"/>
        <end position="157"/>
    </location>
</feature>
<keyword evidence="1" id="KW-1133">Transmembrane helix</keyword>
<evidence type="ECO:0000313" key="3">
    <source>
        <dbReference type="Proteomes" id="UP000634004"/>
    </source>
</evidence>
<keyword evidence="1" id="KW-0472">Membrane</keyword>
<feature type="transmembrane region" description="Helical" evidence="1">
    <location>
        <begin position="169"/>
        <end position="190"/>
    </location>
</feature>
<sequence>MLPLEPTPYSKDYEITDAMFGAFRSPGGMPFFWKLLGWGTLLFTVMGLLLIKPMLESYVDIIRIGIMVETDPDQAARMFGVIGQFFFQIILFLFGYTLGVALIRAAFFRAYYYDDFGGTIPFKLGADEVRQFLAYLGFYAVIMVFILLLTLAVMIPSSIIAAVSSGESVAVMVLIMIVLYIAMIAGYIWIGVRLSCASALTAFNGRTHVLAARYVSKNRFWALFGSILVAGIMGYVASNIGTTLGMQLAFPDLSFAEYIKLSSGLDSESTLETLERLSESASFNVMSVLAIILISVGYSFYNLLLSGPQAYFTRQWAESGAAAYEDSHP</sequence>
<evidence type="ECO:0000256" key="1">
    <source>
        <dbReference type="SAM" id="Phobius"/>
    </source>
</evidence>
<gene>
    <name evidence="2" type="ORF">GCM10009069_02490</name>
</gene>
<dbReference type="Proteomes" id="UP000634004">
    <property type="component" value="Unassembled WGS sequence"/>
</dbReference>
<comment type="caution">
    <text evidence="2">The sequence shown here is derived from an EMBL/GenBank/DDBJ whole genome shotgun (WGS) entry which is preliminary data.</text>
</comment>
<evidence type="ECO:0000313" key="2">
    <source>
        <dbReference type="EMBL" id="GHA82789.1"/>
    </source>
</evidence>
<protein>
    <submittedName>
        <fullName evidence="2">Uncharacterized protein</fullName>
    </submittedName>
</protein>
<dbReference type="AlphaFoldDB" id="A0A8J3CQ07"/>
<feature type="transmembrane region" description="Helical" evidence="1">
    <location>
        <begin position="220"/>
        <end position="238"/>
    </location>
</feature>
<keyword evidence="1" id="KW-0812">Transmembrane</keyword>
<organism evidence="2 3">
    <name type="scientific">Algimonas arctica</name>
    <dbReference type="NCBI Taxonomy" id="1479486"/>
    <lineage>
        <taxon>Bacteria</taxon>
        <taxon>Pseudomonadati</taxon>
        <taxon>Pseudomonadota</taxon>
        <taxon>Alphaproteobacteria</taxon>
        <taxon>Maricaulales</taxon>
        <taxon>Robiginitomaculaceae</taxon>
        <taxon>Algimonas</taxon>
    </lineage>
</organism>
<dbReference type="EMBL" id="BMZH01000001">
    <property type="protein sequence ID" value="GHA82789.1"/>
    <property type="molecule type" value="Genomic_DNA"/>
</dbReference>
<feature type="transmembrane region" description="Helical" evidence="1">
    <location>
        <begin position="85"/>
        <end position="112"/>
    </location>
</feature>
<accession>A0A8J3CQ07</accession>
<keyword evidence="3" id="KW-1185">Reference proteome</keyword>
<dbReference type="RefSeq" id="WP_189494534.1">
    <property type="nucleotide sequence ID" value="NZ_BMZH01000001.1"/>
</dbReference>
<reference evidence="2" key="1">
    <citation type="journal article" date="2014" name="Int. J. Syst. Evol. Microbiol.">
        <title>Complete genome sequence of Corynebacterium casei LMG S-19264T (=DSM 44701T), isolated from a smear-ripened cheese.</title>
        <authorList>
            <consortium name="US DOE Joint Genome Institute (JGI-PGF)"/>
            <person name="Walter F."/>
            <person name="Albersmeier A."/>
            <person name="Kalinowski J."/>
            <person name="Ruckert C."/>
        </authorList>
    </citation>
    <scope>NUCLEOTIDE SEQUENCE</scope>
    <source>
        <strain evidence="2">KCTC 32513</strain>
    </source>
</reference>
<feature type="transmembrane region" description="Helical" evidence="1">
    <location>
        <begin position="281"/>
        <end position="301"/>
    </location>
</feature>
<reference evidence="2" key="2">
    <citation type="submission" date="2020-09" db="EMBL/GenBank/DDBJ databases">
        <authorList>
            <person name="Sun Q."/>
            <person name="Kim S."/>
        </authorList>
    </citation>
    <scope>NUCLEOTIDE SEQUENCE</scope>
    <source>
        <strain evidence="2">KCTC 32513</strain>
    </source>
</reference>